<gene>
    <name evidence="2" type="ORF">GCM10022222_06030</name>
</gene>
<reference evidence="3" key="1">
    <citation type="journal article" date="2019" name="Int. J. Syst. Evol. Microbiol.">
        <title>The Global Catalogue of Microorganisms (GCM) 10K type strain sequencing project: providing services to taxonomists for standard genome sequencing and annotation.</title>
        <authorList>
            <consortium name="The Broad Institute Genomics Platform"/>
            <consortium name="The Broad Institute Genome Sequencing Center for Infectious Disease"/>
            <person name="Wu L."/>
            <person name="Ma J."/>
        </authorList>
    </citation>
    <scope>NUCLEOTIDE SEQUENCE [LARGE SCALE GENOMIC DNA]</scope>
    <source>
        <strain evidence="3">JCM 16898</strain>
    </source>
</reference>
<dbReference type="Pfam" id="PF00550">
    <property type="entry name" value="PP-binding"/>
    <property type="match status" value="1"/>
</dbReference>
<dbReference type="Gene3D" id="1.10.1200.10">
    <property type="entry name" value="ACP-like"/>
    <property type="match status" value="1"/>
</dbReference>
<dbReference type="Proteomes" id="UP001500689">
    <property type="component" value="Unassembled WGS sequence"/>
</dbReference>
<dbReference type="PROSITE" id="PS50075">
    <property type="entry name" value="CARRIER"/>
    <property type="match status" value="1"/>
</dbReference>
<organism evidence="2 3">
    <name type="scientific">Amycolatopsis ultiminotia</name>
    <dbReference type="NCBI Taxonomy" id="543629"/>
    <lineage>
        <taxon>Bacteria</taxon>
        <taxon>Bacillati</taxon>
        <taxon>Actinomycetota</taxon>
        <taxon>Actinomycetes</taxon>
        <taxon>Pseudonocardiales</taxon>
        <taxon>Pseudonocardiaceae</taxon>
        <taxon>Amycolatopsis</taxon>
    </lineage>
</organism>
<dbReference type="InterPro" id="IPR036736">
    <property type="entry name" value="ACP-like_sf"/>
</dbReference>
<dbReference type="SUPFAM" id="SSF47336">
    <property type="entry name" value="ACP-like"/>
    <property type="match status" value="1"/>
</dbReference>
<accession>A0ABP6V495</accession>
<feature type="domain" description="Carrier" evidence="1">
    <location>
        <begin position="4"/>
        <end position="88"/>
    </location>
</feature>
<dbReference type="EMBL" id="BAAAZN010000001">
    <property type="protein sequence ID" value="GAA3525888.1"/>
    <property type="molecule type" value="Genomic_DNA"/>
</dbReference>
<evidence type="ECO:0000313" key="3">
    <source>
        <dbReference type="Proteomes" id="UP001500689"/>
    </source>
</evidence>
<proteinExistence type="predicted"/>
<comment type="caution">
    <text evidence="2">The sequence shown here is derived from an EMBL/GenBank/DDBJ whole genome shotgun (WGS) entry which is preliminary data.</text>
</comment>
<name>A0ABP6V495_9PSEU</name>
<evidence type="ECO:0000259" key="1">
    <source>
        <dbReference type="PROSITE" id="PS50075"/>
    </source>
</evidence>
<dbReference type="InterPro" id="IPR009081">
    <property type="entry name" value="PP-bd_ACP"/>
</dbReference>
<keyword evidence="3" id="KW-1185">Reference proteome</keyword>
<protein>
    <recommendedName>
        <fullName evidence="1">Carrier domain-containing protein</fullName>
    </recommendedName>
</protein>
<sequence length="91" mass="9889">MMPVNLETEIREFVLSTLGKDMNHPVPAESITDDSPMGAGGIDLDSLSLIELTIRLEQRFGVEFPETSIEPFGAMTLRELVADLVERGAAG</sequence>
<dbReference type="RefSeq" id="WP_344854957.1">
    <property type="nucleotide sequence ID" value="NZ_BAAAZN010000001.1"/>
</dbReference>
<evidence type="ECO:0000313" key="2">
    <source>
        <dbReference type="EMBL" id="GAA3525888.1"/>
    </source>
</evidence>